<dbReference type="SUPFAM" id="SSF48576">
    <property type="entry name" value="Terpenoid synthases"/>
    <property type="match status" value="1"/>
</dbReference>
<reference evidence="1" key="1">
    <citation type="journal article" date="2023" name="J. Hazard. Mater.">
        <title>Anaerobic biodegradation of pyrene and benzo[a]pyrene by a new sulfate-reducing Desulforamulus aquiferis strain DSA.</title>
        <authorList>
            <person name="Zhang Z."/>
            <person name="Sun J."/>
            <person name="Gong X."/>
            <person name="Wang C."/>
            <person name="Wang H."/>
        </authorList>
    </citation>
    <scope>NUCLEOTIDE SEQUENCE</scope>
    <source>
        <strain evidence="1">DSA</strain>
    </source>
</reference>
<comment type="caution">
    <text evidence="1">The sequence shown here is derived from an EMBL/GenBank/DDBJ whole genome shotgun (WGS) entry which is preliminary data.</text>
</comment>
<proteinExistence type="predicted"/>
<dbReference type="AlphaFoldDB" id="A0AAW7Z939"/>
<reference evidence="1" key="2">
    <citation type="submission" date="2023-03" db="EMBL/GenBank/DDBJ databases">
        <authorList>
            <person name="Zhang Z."/>
        </authorList>
    </citation>
    <scope>NUCLEOTIDE SEQUENCE</scope>
    <source>
        <strain evidence="1">DSA</strain>
    </source>
</reference>
<evidence type="ECO:0008006" key="3">
    <source>
        <dbReference type="Google" id="ProtNLM"/>
    </source>
</evidence>
<gene>
    <name evidence="1" type="ORF">P6N53_01700</name>
</gene>
<keyword evidence="2" id="KW-1185">Reference proteome</keyword>
<protein>
    <recommendedName>
        <fullName evidence="3">Polyprenyl synthetase</fullName>
    </recommendedName>
</protein>
<dbReference type="EMBL" id="JARPTC010000002">
    <property type="protein sequence ID" value="MDO7785941.1"/>
    <property type="molecule type" value="Genomic_DNA"/>
</dbReference>
<dbReference type="InterPro" id="IPR008949">
    <property type="entry name" value="Isoprenoid_synthase_dom_sf"/>
</dbReference>
<dbReference type="Proteomes" id="UP001172911">
    <property type="component" value="Unassembled WGS sequence"/>
</dbReference>
<sequence>MSGDIFANIREDLQSVHKKIKGQLTIKAGHVGSYAHIEFSPMDNFIRPAVVISVAHFYNCMSAKVISLGAIVQFIFMASQVHRRIPEVTINSKSESDPRDGTQFPVLVGDYLYGKFFTTLCSYDMNHYLKPLANIIAKINEGGILRNNSLHSENSQINKEILKLEEAELMAGSAFLAGDLAGAPEYEKGLLFDYGMDLGMAYGMCRNGASGGEINKYLDSALKALEQLPNRPDKKMLTELTSLFRTTDGIVRKVV</sequence>
<evidence type="ECO:0000313" key="2">
    <source>
        <dbReference type="Proteomes" id="UP001172911"/>
    </source>
</evidence>
<dbReference type="Gene3D" id="1.10.600.10">
    <property type="entry name" value="Farnesyl Diphosphate Synthase"/>
    <property type="match status" value="1"/>
</dbReference>
<name>A0AAW7Z939_9FIRM</name>
<evidence type="ECO:0000313" key="1">
    <source>
        <dbReference type="EMBL" id="MDO7785941.1"/>
    </source>
</evidence>
<dbReference type="RefSeq" id="WP_304540647.1">
    <property type="nucleotide sequence ID" value="NZ_JARPTC010000002.1"/>
</dbReference>
<accession>A0AAW7Z939</accession>
<organism evidence="1 2">
    <name type="scientific">Desulforamulus aquiferis</name>
    <dbReference type="NCBI Taxonomy" id="1397668"/>
    <lineage>
        <taxon>Bacteria</taxon>
        <taxon>Bacillati</taxon>
        <taxon>Bacillota</taxon>
        <taxon>Clostridia</taxon>
        <taxon>Eubacteriales</taxon>
        <taxon>Peptococcaceae</taxon>
        <taxon>Desulforamulus</taxon>
    </lineage>
</organism>